<dbReference type="AlphaFoldDB" id="A0A8T1UPP8"/>
<gene>
    <name evidence="1" type="ORF">JG687_00004202</name>
</gene>
<comment type="caution">
    <text evidence="1">The sequence shown here is derived from an EMBL/GenBank/DDBJ whole genome shotgun (WGS) entry which is preliminary data.</text>
</comment>
<proteinExistence type="predicted"/>
<organism evidence="1 2">
    <name type="scientific">Phytophthora cactorum</name>
    <dbReference type="NCBI Taxonomy" id="29920"/>
    <lineage>
        <taxon>Eukaryota</taxon>
        <taxon>Sar</taxon>
        <taxon>Stramenopiles</taxon>
        <taxon>Oomycota</taxon>
        <taxon>Peronosporomycetes</taxon>
        <taxon>Peronosporales</taxon>
        <taxon>Peronosporaceae</taxon>
        <taxon>Phytophthora</taxon>
    </lineage>
</organism>
<accession>A0A8T1UPP8</accession>
<name>A0A8T1UPP8_9STRA</name>
<evidence type="ECO:0000313" key="1">
    <source>
        <dbReference type="EMBL" id="KAG6967531.1"/>
    </source>
</evidence>
<sequence length="92" mass="10142">MEFGICALTITPRIEPATARIVSVALRWAVVNRYDMLPDDPILQKHVEMIRPILNGDLITASVCNYIQGLRSESSAIRDSDGVSIQVSSDAR</sequence>
<dbReference type="Proteomes" id="UP000688947">
    <property type="component" value="Unassembled WGS sequence"/>
</dbReference>
<reference evidence="1" key="1">
    <citation type="submission" date="2021-01" db="EMBL/GenBank/DDBJ databases">
        <title>Phytophthora aleatoria, a newly-described species from Pinus radiata is distinct from Phytophthora cactorum isolates based on comparative genomics.</title>
        <authorList>
            <person name="Mcdougal R."/>
            <person name="Panda P."/>
            <person name="Williams N."/>
            <person name="Studholme D.J."/>
        </authorList>
    </citation>
    <scope>NUCLEOTIDE SEQUENCE</scope>
    <source>
        <strain evidence="1">NZFS 3830</strain>
    </source>
</reference>
<evidence type="ECO:0000313" key="2">
    <source>
        <dbReference type="Proteomes" id="UP000688947"/>
    </source>
</evidence>
<dbReference type="EMBL" id="JAENGZ010000141">
    <property type="protein sequence ID" value="KAG6967531.1"/>
    <property type="molecule type" value="Genomic_DNA"/>
</dbReference>
<dbReference type="VEuPathDB" id="FungiDB:PC110_g8071"/>
<protein>
    <submittedName>
        <fullName evidence="1">Uncharacterized protein</fullName>
    </submittedName>
</protein>
<dbReference type="OrthoDB" id="88534at2759"/>